<dbReference type="Gene3D" id="2.60.40.1180">
    <property type="entry name" value="Golgi alpha-mannosidase II"/>
    <property type="match status" value="1"/>
</dbReference>
<dbReference type="RefSeq" id="WP_201374336.1">
    <property type="nucleotide sequence ID" value="NZ_BNJG01000002.1"/>
</dbReference>
<dbReference type="CDD" id="cd23446">
    <property type="entry name" value="beta-trefoil_Ricin_1_3Gal43A"/>
    <property type="match status" value="1"/>
</dbReference>
<dbReference type="InterPro" id="IPR017853">
    <property type="entry name" value="GH"/>
</dbReference>
<keyword evidence="1" id="KW-0732">Signal</keyword>
<evidence type="ECO:0000313" key="4">
    <source>
        <dbReference type="Proteomes" id="UP000654345"/>
    </source>
</evidence>
<dbReference type="InterPro" id="IPR035992">
    <property type="entry name" value="Ricin_B-like_lectins"/>
</dbReference>
<dbReference type="InterPro" id="IPR000772">
    <property type="entry name" value="Ricin_B_lectin"/>
</dbReference>
<dbReference type="InterPro" id="IPR039514">
    <property type="entry name" value="6GAL-like"/>
</dbReference>
<dbReference type="Gene3D" id="3.20.20.80">
    <property type="entry name" value="Glycosidases"/>
    <property type="match status" value="1"/>
</dbReference>
<gene>
    <name evidence="3" type="ORF">KSB_65420</name>
</gene>
<comment type="caution">
    <text evidence="3">The sequence shown here is derived from an EMBL/GenBank/DDBJ whole genome shotgun (WGS) entry which is preliminary data.</text>
</comment>
<dbReference type="PROSITE" id="PS50231">
    <property type="entry name" value="RICIN_B_LECTIN"/>
    <property type="match status" value="1"/>
</dbReference>
<organism evidence="3 4">
    <name type="scientific">Ktedonobacter robiniae</name>
    <dbReference type="NCBI Taxonomy" id="2778365"/>
    <lineage>
        <taxon>Bacteria</taxon>
        <taxon>Bacillati</taxon>
        <taxon>Chloroflexota</taxon>
        <taxon>Ktedonobacteria</taxon>
        <taxon>Ktedonobacterales</taxon>
        <taxon>Ktedonobacteraceae</taxon>
        <taxon>Ktedonobacter</taxon>
    </lineage>
</organism>
<dbReference type="SUPFAM" id="SSF51445">
    <property type="entry name" value="(Trans)glycosidases"/>
    <property type="match status" value="1"/>
</dbReference>
<dbReference type="Pfam" id="PF14587">
    <property type="entry name" value="Glyco_hydr_30_2"/>
    <property type="match status" value="1"/>
</dbReference>
<dbReference type="Gene3D" id="2.60.120.260">
    <property type="entry name" value="Galactose-binding domain-like"/>
    <property type="match status" value="1"/>
</dbReference>
<evidence type="ECO:0000313" key="3">
    <source>
        <dbReference type="EMBL" id="GHO58067.1"/>
    </source>
</evidence>
<feature type="signal peptide" evidence="1">
    <location>
        <begin position="1"/>
        <end position="35"/>
    </location>
</feature>
<protein>
    <recommendedName>
        <fullName evidence="2">Ricin B lectin domain-containing protein</fullName>
    </recommendedName>
</protein>
<dbReference type="SUPFAM" id="SSF51011">
    <property type="entry name" value="Glycosyl hydrolase domain"/>
    <property type="match status" value="1"/>
</dbReference>
<dbReference type="SUPFAM" id="SSF50370">
    <property type="entry name" value="Ricin B-like lectins"/>
    <property type="match status" value="1"/>
</dbReference>
<sequence>MLRRFSLHFAPRLIALCMFVLFAFLAEGPFDVAHAASTVTINPSQQYQTLQGWGSSMAWWANWAGGLSDSQRNALADALFDPNKGIGLNVLRYNFGADGPGNVCHNSIASGKAGIYTNIPTYELSAGTYDWTQDANQRWVLQAAQNRGANLFEGFVNSPPAWMLTNSCTSGASGNAENLSSAHYDDYASYLATIAQHFHDSWGLTLQTLEPFNEPTPGYWNYQGDQEGTNVSTATQNTIVKKVGARLDTTGVSAYSVVSAPDDTAVNRSNTDYNAYDSTAKGYVVQYNTHTYGGSDSDRDYAYSTIGQGGNKRLWMSEWGAGSQGSQIASAITLSQHILDDEQHLHPAAWVIWQAADNYFGAGGSGNAGANDDLWGLASTDSNGNIIYPSRYYGFGNYTKFIRPGYKMIGNSDGSTFSAYDAGSHTLVLVATNSGSSSNAVTYNLSNFTSVGGTATPYQTTASANLAQLANMSISNKSFTASLPGQSITTFVIPNVSYTGTNAVTEVDDSVQGSGTNQFNYQGSGWGHCTNCGSNLYNGSDSWDGQAGDSVSLQFTGSRIRLYGVKDTNEGIGLVSIDNGPTHEVDFYAAQRAGNQFLWESPALSSGTHTFKLSVTGRKNPQSTNVWPALDRVEIDPVATGYVKIVNRNSGKALDVTGQSTSDSALLEQWDYWGGANQQWQLVDAGGGYVKIVSRNSGKLVDVSQGSTADGASVIQYTDSGGTNQQWQLVDVGGGYVKIVNRNSGKVLDVSAQSTSNGGSVIQYTYNGGANQQWQVLSV</sequence>
<proteinExistence type="predicted"/>
<dbReference type="EMBL" id="BNJG01000002">
    <property type="protein sequence ID" value="GHO58067.1"/>
    <property type="molecule type" value="Genomic_DNA"/>
</dbReference>
<dbReference type="Gene3D" id="2.80.10.50">
    <property type="match status" value="2"/>
</dbReference>
<dbReference type="InterPro" id="IPR013780">
    <property type="entry name" value="Glyco_hydro_b"/>
</dbReference>
<dbReference type="SMART" id="SM00458">
    <property type="entry name" value="RICIN"/>
    <property type="match status" value="1"/>
</dbReference>
<feature type="domain" description="Ricin B lectin" evidence="2">
    <location>
        <begin position="640"/>
        <end position="777"/>
    </location>
</feature>
<reference evidence="3 4" key="1">
    <citation type="journal article" date="2021" name="Int. J. Syst. Evol. Microbiol.">
        <title>Reticulibacter mediterranei gen. nov., sp. nov., within the new family Reticulibacteraceae fam. nov., and Ktedonospora formicarum gen. nov., sp. nov., Ktedonobacter robiniae sp. nov., Dictyobacter formicarum sp. nov. and Dictyobacter arantiisoli sp. nov., belonging to the class Ktedonobacteria.</title>
        <authorList>
            <person name="Yabe S."/>
            <person name="Zheng Y."/>
            <person name="Wang C.M."/>
            <person name="Sakai Y."/>
            <person name="Abe K."/>
            <person name="Yokota A."/>
            <person name="Donadio S."/>
            <person name="Cavaletti L."/>
            <person name="Monciardini P."/>
        </authorList>
    </citation>
    <scope>NUCLEOTIDE SEQUENCE [LARGE SCALE GENOMIC DNA]</scope>
    <source>
        <strain evidence="3 4">SOSP1-30</strain>
    </source>
</reference>
<dbReference type="InterPro" id="IPR039743">
    <property type="entry name" value="6GAL/EXGAL"/>
</dbReference>
<evidence type="ECO:0000256" key="1">
    <source>
        <dbReference type="SAM" id="SignalP"/>
    </source>
</evidence>
<dbReference type="Proteomes" id="UP000654345">
    <property type="component" value="Unassembled WGS sequence"/>
</dbReference>
<keyword evidence="4" id="KW-1185">Reference proteome</keyword>
<feature type="chain" id="PRO_5047443017" description="Ricin B lectin domain-containing protein" evidence="1">
    <location>
        <begin position="36"/>
        <end position="779"/>
    </location>
</feature>
<dbReference type="PANTHER" id="PTHR42767:SF1">
    <property type="entry name" value="ENDO-BETA-1,6-GALACTANASE-LIKE DOMAIN-CONTAINING PROTEIN"/>
    <property type="match status" value="1"/>
</dbReference>
<evidence type="ECO:0000259" key="2">
    <source>
        <dbReference type="SMART" id="SM00458"/>
    </source>
</evidence>
<dbReference type="PANTHER" id="PTHR42767">
    <property type="entry name" value="ENDO-BETA-1,6-GALACTANASE"/>
    <property type="match status" value="1"/>
</dbReference>
<name>A0ABQ3UZU8_9CHLR</name>
<dbReference type="Pfam" id="PF14200">
    <property type="entry name" value="RicinB_lectin_2"/>
    <property type="match status" value="2"/>
</dbReference>
<accession>A0ABQ3UZU8</accession>